<dbReference type="STRING" id="1173111.SAMN05444955_104161"/>
<name>A0A1H8CWY4_9BACL</name>
<protein>
    <submittedName>
        <fullName evidence="1">Uncharacterized protein</fullName>
    </submittedName>
</protein>
<gene>
    <name evidence="1" type="ORF">SAMN05444955_104161</name>
</gene>
<sequence length="101" mass="11360">MLRLTVEGPEEKVRDFLKDFSNLPQHKVITTSELFFNGGTEDATVICHFFHYPLEEINEPISVLFRTTDGKYLGFTLLKGNVIRIGNEITISGKATSGLLE</sequence>
<organism evidence="1 2">
    <name type="scientific">Lihuaxuella thermophila</name>
    <dbReference type="NCBI Taxonomy" id="1173111"/>
    <lineage>
        <taxon>Bacteria</taxon>
        <taxon>Bacillati</taxon>
        <taxon>Bacillota</taxon>
        <taxon>Bacilli</taxon>
        <taxon>Bacillales</taxon>
        <taxon>Thermoactinomycetaceae</taxon>
        <taxon>Lihuaxuella</taxon>
    </lineage>
</organism>
<evidence type="ECO:0000313" key="1">
    <source>
        <dbReference type="EMBL" id="SEM99510.1"/>
    </source>
</evidence>
<reference evidence="1 2" key="1">
    <citation type="submission" date="2016-10" db="EMBL/GenBank/DDBJ databases">
        <authorList>
            <person name="de Groot N.N."/>
        </authorList>
    </citation>
    <scope>NUCLEOTIDE SEQUENCE [LARGE SCALE GENOMIC DNA]</scope>
    <source>
        <strain evidence="1 2">DSM 46701</strain>
    </source>
</reference>
<keyword evidence="2" id="KW-1185">Reference proteome</keyword>
<proteinExistence type="predicted"/>
<accession>A0A1H8CWY4</accession>
<dbReference type="RefSeq" id="WP_089966336.1">
    <property type="nucleotide sequence ID" value="NZ_FOCQ01000004.1"/>
</dbReference>
<dbReference type="Proteomes" id="UP000199695">
    <property type="component" value="Unassembled WGS sequence"/>
</dbReference>
<dbReference type="OrthoDB" id="2994576at2"/>
<evidence type="ECO:0000313" key="2">
    <source>
        <dbReference type="Proteomes" id="UP000199695"/>
    </source>
</evidence>
<dbReference type="AlphaFoldDB" id="A0A1H8CWY4"/>
<dbReference type="EMBL" id="FOCQ01000004">
    <property type="protein sequence ID" value="SEM99510.1"/>
    <property type="molecule type" value="Genomic_DNA"/>
</dbReference>